<evidence type="ECO:0000256" key="10">
    <source>
        <dbReference type="SAM" id="MobiDB-lite"/>
    </source>
</evidence>
<feature type="region of interest" description="Disordered" evidence="10">
    <location>
        <begin position="1"/>
        <end position="44"/>
    </location>
</feature>
<evidence type="ECO:0000313" key="13">
    <source>
        <dbReference type="EMBL" id="KAB1072580.1"/>
    </source>
</evidence>
<feature type="transmembrane region" description="Helical" evidence="11">
    <location>
        <begin position="87"/>
        <end position="109"/>
    </location>
</feature>
<keyword evidence="6" id="KW-0560">Oxidoreductase</keyword>
<feature type="domain" description="Fatty acid desaturase" evidence="12">
    <location>
        <begin position="92"/>
        <end position="307"/>
    </location>
</feature>
<dbReference type="Proteomes" id="UP000441523">
    <property type="component" value="Unassembled WGS sequence"/>
</dbReference>
<reference evidence="13 14" key="1">
    <citation type="submission" date="2019-09" db="EMBL/GenBank/DDBJ databases">
        <title>YIM 132548 draft genome.</title>
        <authorList>
            <person name="Jiang L."/>
        </authorList>
    </citation>
    <scope>NUCLEOTIDE SEQUENCE [LARGE SCALE GENOMIC DNA]</scope>
    <source>
        <strain evidence="13 14">YIM 132548</strain>
    </source>
</reference>
<proteinExistence type="inferred from homology"/>
<organism evidence="13 14">
    <name type="scientific">Methylobacterium planeticum</name>
    <dbReference type="NCBI Taxonomy" id="2615211"/>
    <lineage>
        <taxon>Bacteria</taxon>
        <taxon>Pseudomonadati</taxon>
        <taxon>Pseudomonadota</taxon>
        <taxon>Alphaproteobacteria</taxon>
        <taxon>Hyphomicrobiales</taxon>
        <taxon>Methylobacteriaceae</taxon>
        <taxon>Methylobacterium</taxon>
    </lineage>
</organism>
<dbReference type="InterPro" id="IPR015876">
    <property type="entry name" value="Acyl-CoA_DS"/>
</dbReference>
<protein>
    <submittedName>
        <fullName evidence="13">Acyl-CoA desaturase</fullName>
    </submittedName>
</protein>
<comment type="similarity">
    <text evidence="2">Belongs to the fatty acid desaturase type 2 family.</text>
</comment>
<keyword evidence="7" id="KW-0408">Iron</keyword>
<name>A0A6N6MMI6_9HYPH</name>
<gene>
    <name evidence="13" type="ORF">F6X51_14905</name>
</gene>
<dbReference type="AlphaFoldDB" id="A0A6N6MMI6"/>
<evidence type="ECO:0000259" key="12">
    <source>
        <dbReference type="Pfam" id="PF00487"/>
    </source>
</evidence>
<keyword evidence="9 11" id="KW-0472">Membrane</keyword>
<evidence type="ECO:0000256" key="5">
    <source>
        <dbReference type="ARBA" id="ARBA00022989"/>
    </source>
</evidence>
<keyword evidence="5 11" id="KW-1133">Transmembrane helix</keyword>
<evidence type="ECO:0000256" key="2">
    <source>
        <dbReference type="ARBA" id="ARBA00008749"/>
    </source>
</evidence>
<dbReference type="PANTHER" id="PTHR11351:SF3">
    <property type="entry name" value="BLL4393 PROTEIN"/>
    <property type="match status" value="1"/>
</dbReference>
<evidence type="ECO:0000256" key="9">
    <source>
        <dbReference type="ARBA" id="ARBA00023136"/>
    </source>
</evidence>
<evidence type="ECO:0000256" key="4">
    <source>
        <dbReference type="ARBA" id="ARBA00022832"/>
    </source>
</evidence>
<comment type="caution">
    <text evidence="13">The sequence shown here is derived from an EMBL/GenBank/DDBJ whole genome shotgun (WGS) entry which is preliminary data.</text>
</comment>
<dbReference type="PANTHER" id="PTHR11351">
    <property type="entry name" value="ACYL-COA DESATURASE"/>
    <property type="match status" value="1"/>
</dbReference>
<feature type="transmembrane region" description="Helical" evidence="11">
    <location>
        <begin position="121"/>
        <end position="144"/>
    </location>
</feature>
<accession>A0A6N6MMI6</accession>
<dbReference type="GO" id="GO:0016020">
    <property type="term" value="C:membrane"/>
    <property type="evidence" value="ECO:0007669"/>
    <property type="project" value="UniProtKB-SubCell"/>
</dbReference>
<sequence>MPAAGSVGGPATEPGPDRRSDRTGDTRDDTDPFSGASPETEASSVVGVIHGGPQAIRKGIENAILVAIPTIGTLAAPFWFYRHAIGWIEITAFLIGYAVIGFGVSIGLHRYFSHRSIRPKPWLAFALGAAGTMSMQGSLLRWVADHRRHHAATDECGDLHSPHVDSHCSAIAGWRGLLHAHMGWLWDDAVSDYAIYGRDLLRDPLVMFFHHTHWFWVAMTLVAPWVYGYALGGVEQAWGCLLFAGCFRTFLFHHATWAVNSIGHSHGYENFALSNNSKNNLVLALLTFGDGWHNNHHRFPRSAFHGLTRREIDISGGLITMLERLGWISDVIRVPTARLSTLQRFGERRP</sequence>
<dbReference type="InterPro" id="IPR005804">
    <property type="entry name" value="FA_desaturase_dom"/>
</dbReference>
<evidence type="ECO:0000256" key="8">
    <source>
        <dbReference type="ARBA" id="ARBA00023098"/>
    </source>
</evidence>
<dbReference type="CDD" id="cd03505">
    <property type="entry name" value="Delta9-FADS-like"/>
    <property type="match status" value="1"/>
</dbReference>
<feature type="compositionally biased region" description="Basic and acidic residues" evidence="10">
    <location>
        <begin position="15"/>
        <end position="30"/>
    </location>
</feature>
<evidence type="ECO:0000256" key="7">
    <source>
        <dbReference type="ARBA" id="ARBA00023004"/>
    </source>
</evidence>
<feature type="transmembrane region" description="Helical" evidence="11">
    <location>
        <begin position="63"/>
        <end position="81"/>
    </location>
</feature>
<keyword evidence="14" id="KW-1185">Reference proteome</keyword>
<dbReference type="GO" id="GO:0016717">
    <property type="term" value="F:oxidoreductase activity, acting on paired donors, with oxidation of a pair of donors resulting in the reduction of molecular oxygen to two molecules of water"/>
    <property type="evidence" value="ECO:0007669"/>
    <property type="project" value="InterPro"/>
</dbReference>
<dbReference type="EMBL" id="VZZJ01000012">
    <property type="protein sequence ID" value="KAB1072580.1"/>
    <property type="molecule type" value="Genomic_DNA"/>
</dbReference>
<evidence type="ECO:0000256" key="1">
    <source>
        <dbReference type="ARBA" id="ARBA00004141"/>
    </source>
</evidence>
<evidence type="ECO:0000256" key="3">
    <source>
        <dbReference type="ARBA" id="ARBA00022692"/>
    </source>
</evidence>
<evidence type="ECO:0000256" key="11">
    <source>
        <dbReference type="SAM" id="Phobius"/>
    </source>
</evidence>
<keyword evidence="3 11" id="KW-0812">Transmembrane</keyword>
<evidence type="ECO:0000313" key="14">
    <source>
        <dbReference type="Proteomes" id="UP000441523"/>
    </source>
</evidence>
<evidence type="ECO:0000256" key="6">
    <source>
        <dbReference type="ARBA" id="ARBA00023002"/>
    </source>
</evidence>
<dbReference type="GO" id="GO:0006631">
    <property type="term" value="P:fatty acid metabolic process"/>
    <property type="evidence" value="ECO:0007669"/>
    <property type="project" value="UniProtKB-KW"/>
</dbReference>
<comment type="subcellular location">
    <subcellularLocation>
        <location evidence="1">Membrane</location>
        <topology evidence="1">Multi-pass membrane protein</topology>
    </subcellularLocation>
</comment>
<keyword evidence="8" id="KW-0443">Lipid metabolism</keyword>
<dbReference type="Pfam" id="PF00487">
    <property type="entry name" value="FA_desaturase"/>
    <property type="match status" value="1"/>
</dbReference>
<keyword evidence="4" id="KW-0276">Fatty acid metabolism</keyword>